<dbReference type="InterPro" id="IPR047760">
    <property type="entry name" value="XaxB-like"/>
</dbReference>
<dbReference type="RefSeq" id="WP_136913207.1">
    <property type="nucleotide sequence ID" value="NZ_CP039371.1"/>
</dbReference>
<accession>A0A4D6X4M8</accession>
<name>A0A4D6X4M8_PSEPU</name>
<evidence type="ECO:0000313" key="2">
    <source>
        <dbReference type="EMBL" id="QCI11013.1"/>
    </source>
</evidence>
<dbReference type="OrthoDB" id="7018045at2"/>
<dbReference type="NCBIfam" id="NF033927">
    <property type="entry name" value="alph_xenorhab_B"/>
    <property type="match status" value="1"/>
</dbReference>
<reference evidence="3" key="1">
    <citation type="submission" date="2019-04" db="EMBL/GenBank/DDBJ databases">
        <title>Genome sequence of Pseudomonas putida 1290, an auxin catabolizing strain.</title>
        <authorList>
            <person name="Laird T.S."/>
            <person name="Leveau J.H.J."/>
        </authorList>
    </citation>
    <scope>NUCLEOTIDE SEQUENCE [LARGE SCALE GENOMIC DNA]</scope>
    <source>
        <strain evidence="3">1290</strain>
    </source>
</reference>
<evidence type="ECO:0008006" key="4">
    <source>
        <dbReference type="Google" id="ProtNLM"/>
    </source>
</evidence>
<proteinExistence type="predicted"/>
<evidence type="ECO:0000256" key="1">
    <source>
        <dbReference type="SAM" id="Coils"/>
    </source>
</evidence>
<keyword evidence="1" id="KW-0175">Coiled coil</keyword>
<dbReference type="AlphaFoldDB" id="A0A4D6X4M8"/>
<sequence length="306" mass="34379">MDIKADDLPDMGSMLSIESRLNDLYHSKTVGMVPALRERLRDLKGLIQGGNDILRENVISGLVALNLDLEFSSTATEEDLLRSCQFLNEEMAQIAQAVERVTRYRSPPLTAVAEDNDQRIVSSRAAVERQEQLIAAQRKRLSEVDELLNTLDRPSVQKALRNLIPLEKDIDVMLSAFSDPTFSVGLVKAALEKLNQNLDLLEQGRRFSDVLDARGRLAAQLEEQKRLLQELQRHLQAAQARSGQLVGARELLALREPWLEQASKFTVHWQAVSSTIRGSTEPHDLVTALGEARDYLLALRRRIEAV</sequence>
<dbReference type="Proteomes" id="UP000298551">
    <property type="component" value="Chromosome"/>
</dbReference>
<dbReference type="EMBL" id="CP039371">
    <property type="protein sequence ID" value="QCI11013.1"/>
    <property type="molecule type" value="Genomic_DNA"/>
</dbReference>
<organism evidence="2 3">
    <name type="scientific">Pseudomonas putida</name>
    <name type="common">Arthrobacter siderocapsulatus</name>
    <dbReference type="NCBI Taxonomy" id="303"/>
    <lineage>
        <taxon>Bacteria</taxon>
        <taxon>Pseudomonadati</taxon>
        <taxon>Pseudomonadota</taxon>
        <taxon>Gammaproteobacteria</taxon>
        <taxon>Pseudomonadales</taxon>
        <taxon>Pseudomonadaceae</taxon>
        <taxon>Pseudomonas</taxon>
    </lineage>
</organism>
<protein>
    <recommendedName>
        <fullName evidence="4">Alpha-xenorhabdolysin family binary toxin subunit B</fullName>
    </recommendedName>
</protein>
<evidence type="ECO:0000313" key="3">
    <source>
        <dbReference type="Proteomes" id="UP000298551"/>
    </source>
</evidence>
<gene>
    <name evidence="2" type="ORF">E6B08_06130</name>
</gene>
<feature type="coiled-coil region" evidence="1">
    <location>
        <begin position="214"/>
        <end position="241"/>
    </location>
</feature>